<keyword evidence="5" id="KW-1185">Reference proteome</keyword>
<name>A0ABU1SGP2_9MICO</name>
<dbReference type="PANTHER" id="PTHR12526:SF572">
    <property type="entry name" value="BLL5144 PROTEIN"/>
    <property type="match status" value="1"/>
</dbReference>
<dbReference type="Pfam" id="PF13692">
    <property type="entry name" value="Glyco_trans_1_4"/>
    <property type="match status" value="1"/>
</dbReference>
<proteinExistence type="predicted"/>
<dbReference type="EMBL" id="JAVDUM010000017">
    <property type="protein sequence ID" value="MDR6868784.1"/>
    <property type="molecule type" value="Genomic_DNA"/>
</dbReference>
<evidence type="ECO:0000256" key="1">
    <source>
        <dbReference type="ARBA" id="ARBA00022676"/>
    </source>
</evidence>
<organism evidence="4 5">
    <name type="scientific">Microbacterium resistens</name>
    <dbReference type="NCBI Taxonomy" id="156977"/>
    <lineage>
        <taxon>Bacteria</taxon>
        <taxon>Bacillati</taxon>
        <taxon>Actinomycetota</taxon>
        <taxon>Actinomycetes</taxon>
        <taxon>Micrococcales</taxon>
        <taxon>Microbacteriaceae</taxon>
        <taxon>Microbacterium</taxon>
    </lineage>
</organism>
<comment type="caution">
    <text evidence="4">The sequence shown here is derived from an EMBL/GenBank/DDBJ whole genome shotgun (WGS) entry which is preliminary data.</text>
</comment>
<feature type="domain" description="Glycosyltransferase subfamily 4-like N-terminal" evidence="3">
    <location>
        <begin position="27"/>
        <end position="141"/>
    </location>
</feature>
<keyword evidence="2" id="KW-0808">Transferase</keyword>
<dbReference type="Proteomes" id="UP001259347">
    <property type="component" value="Unassembled WGS sequence"/>
</dbReference>
<evidence type="ECO:0000256" key="2">
    <source>
        <dbReference type="ARBA" id="ARBA00022679"/>
    </source>
</evidence>
<keyword evidence="1" id="KW-0328">Glycosyltransferase</keyword>
<dbReference type="Pfam" id="PF13439">
    <property type="entry name" value="Glyco_transf_4"/>
    <property type="match status" value="1"/>
</dbReference>
<dbReference type="PANTHER" id="PTHR12526">
    <property type="entry name" value="GLYCOSYLTRANSFERASE"/>
    <property type="match status" value="1"/>
</dbReference>
<protein>
    <submittedName>
        <fullName evidence="4">Glycosyltransferase involved in cell wall biosynthesis</fullName>
    </submittedName>
</protein>
<sequence length="350" mass="37431">MNHDDESVIVRVDDGVPTGPSLPGVRLRIAGILHPGDADSRRRAAEALNRCDVVIVQHEYGIYGGRDGEEVVDLLALVRRPVVTVMHTVLTEPSVHQRAVIAAVVDRTDIVVAMTAAGSRLLEDGYGVPSSRLRLIPHGVDRWALPRPSPAPHRSTVLTWGLLGPGKGIEWGIRAIAALKDAGHAPRYRVLGQTHPKVVMESGQQYRRSLWALAEELGVGELVEIDGRYRESDELAADVVDADIVLLPYDSREQTTSGVLVEAVAAGRPVIATRFPHAVELLTAGAGLLVDHESPEQIAAAILSILQGTAGAGAARARETETEAFSGWASVADRYRALSAELSVPMEVAG</sequence>
<accession>A0ABU1SGP2</accession>
<gene>
    <name evidence="4" type="ORF">J2Y69_003408</name>
</gene>
<dbReference type="SUPFAM" id="SSF53756">
    <property type="entry name" value="UDP-Glycosyltransferase/glycogen phosphorylase"/>
    <property type="match status" value="1"/>
</dbReference>
<dbReference type="RefSeq" id="WP_310022936.1">
    <property type="nucleotide sequence ID" value="NZ_JAVDUM010000017.1"/>
</dbReference>
<evidence type="ECO:0000313" key="5">
    <source>
        <dbReference type="Proteomes" id="UP001259347"/>
    </source>
</evidence>
<dbReference type="InterPro" id="IPR028098">
    <property type="entry name" value="Glyco_trans_4-like_N"/>
</dbReference>
<reference evidence="4 5" key="1">
    <citation type="submission" date="2023-07" db="EMBL/GenBank/DDBJ databases">
        <title>Sorghum-associated microbial communities from plants grown in Nebraska, USA.</title>
        <authorList>
            <person name="Schachtman D."/>
        </authorList>
    </citation>
    <scope>NUCLEOTIDE SEQUENCE [LARGE SCALE GENOMIC DNA]</scope>
    <source>
        <strain evidence="4 5">2980</strain>
    </source>
</reference>
<evidence type="ECO:0000313" key="4">
    <source>
        <dbReference type="EMBL" id="MDR6868784.1"/>
    </source>
</evidence>
<evidence type="ECO:0000259" key="3">
    <source>
        <dbReference type="Pfam" id="PF13439"/>
    </source>
</evidence>
<dbReference type="Gene3D" id="3.40.50.2000">
    <property type="entry name" value="Glycogen Phosphorylase B"/>
    <property type="match status" value="2"/>
</dbReference>